<keyword evidence="1" id="KW-0732">Signal</keyword>
<comment type="caution">
    <text evidence="2">The sequence shown here is derived from an EMBL/GenBank/DDBJ whole genome shotgun (WGS) entry which is preliminary data.</text>
</comment>
<organism evidence="2 3">
    <name type="scientific">Pseudoteredinibacter isoporae</name>
    <dbReference type="NCBI Taxonomy" id="570281"/>
    <lineage>
        <taxon>Bacteria</taxon>
        <taxon>Pseudomonadati</taxon>
        <taxon>Pseudomonadota</taxon>
        <taxon>Gammaproteobacteria</taxon>
        <taxon>Cellvibrionales</taxon>
        <taxon>Cellvibrionaceae</taxon>
        <taxon>Pseudoteredinibacter</taxon>
    </lineage>
</organism>
<evidence type="ECO:0000313" key="2">
    <source>
        <dbReference type="EMBL" id="MBB6523406.1"/>
    </source>
</evidence>
<dbReference type="EMBL" id="JACHHT010000003">
    <property type="protein sequence ID" value="MBB6523406.1"/>
    <property type="molecule type" value="Genomic_DNA"/>
</dbReference>
<dbReference type="AlphaFoldDB" id="A0A7X0JXU3"/>
<gene>
    <name evidence="2" type="ORF">HNR48_003708</name>
</gene>
<dbReference type="RefSeq" id="WP_243749603.1">
    <property type="nucleotide sequence ID" value="NZ_JAAONY010000003.1"/>
</dbReference>
<dbReference type="PANTHER" id="PTHR39327">
    <property type="match status" value="1"/>
</dbReference>
<feature type="chain" id="PRO_5030742537" evidence="1">
    <location>
        <begin position="23"/>
        <end position="221"/>
    </location>
</feature>
<dbReference type="Proteomes" id="UP000528457">
    <property type="component" value="Unassembled WGS sequence"/>
</dbReference>
<proteinExistence type="predicted"/>
<sequence>MYRLKCPIFSLSVLLFAGPVAAQYIDGINDQVLNRVASKYGDQARTRVADWKKLMDTNADPQNAVSENKKLKTSNSFFNKIRWVSDQKHWGREDYWATPIEMLGTNGGDCEDYSIAKYFTLKDTDVSTSKLRITYVKAIEYNQAHMVLAYYKTPDAEPLIMDNINLRILPASQRNDLLPVYSFNGENLWLAKARGKKLKASSQRSLPQWRKLNEKLLAEVM</sequence>
<reference evidence="2 3" key="1">
    <citation type="submission" date="2020-08" db="EMBL/GenBank/DDBJ databases">
        <title>Genomic Encyclopedia of Type Strains, Phase IV (KMG-IV): sequencing the most valuable type-strain genomes for metagenomic binning, comparative biology and taxonomic classification.</title>
        <authorList>
            <person name="Goeker M."/>
        </authorList>
    </citation>
    <scope>NUCLEOTIDE SEQUENCE [LARGE SCALE GENOMIC DNA]</scope>
    <source>
        <strain evidence="2 3">DSM 22368</strain>
    </source>
</reference>
<protein>
    <submittedName>
        <fullName evidence="2">Putative transglutaminase-like cysteine proteinase</fullName>
    </submittedName>
</protein>
<evidence type="ECO:0000313" key="3">
    <source>
        <dbReference type="Proteomes" id="UP000528457"/>
    </source>
</evidence>
<feature type="signal peptide" evidence="1">
    <location>
        <begin position="1"/>
        <end position="22"/>
    </location>
</feature>
<name>A0A7X0JXU3_9GAMM</name>
<dbReference type="Gene3D" id="3.10.620.30">
    <property type="match status" value="1"/>
</dbReference>
<dbReference type="PANTHER" id="PTHR39327:SF1">
    <property type="entry name" value="BLR5470 PROTEIN"/>
    <property type="match status" value="1"/>
</dbReference>
<evidence type="ECO:0000256" key="1">
    <source>
        <dbReference type="SAM" id="SignalP"/>
    </source>
</evidence>
<accession>A0A7X0JXU3</accession>
<dbReference type="InterPro" id="IPR010319">
    <property type="entry name" value="Transglutaminase-like_Cys_pept"/>
</dbReference>
<keyword evidence="3" id="KW-1185">Reference proteome</keyword>
<dbReference type="InParanoid" id="A0A7X0JXU3"/>
<dbReference type="Pfam" id="PF06035">
    <property type="entry name" value="Peptidase_C93"/>
    <property type="match status" value="1"/>
</dbReference>